<dbReference type="InterPro" id="IPR051182">
    <property type="entry name" value="Euk_NMN_adenylyltrnsfrase"/>
</dbReference>
<dbReference type="AlphaFoldDB" id="A0A899FQ07"/>
<evidence type="ECO:0000313" key="2">
    <source>
        <dbReference type="EMBL" id="QSL66030.1"/>
    </source>
</evidence>
<proteinExistence type="predicted"/>
<gene>
    <name evidence="2" type="ORF">MERGE_003167</name>
</gene>
<dbReference type="InterPro" id="IPR014729">
    <property type="entry name" value="Rossmann-like_a/b/a_fold"/>
</dbReference>
<sequence length="168" mass="19621">MLRAKNREWRSWVAIIPPDGYKKEGLVGSKDRLEMCKLACEETSSWLMVDAWEELQKQHTRTAIVLDHFNYEINEIRGGALMKTGARKKVKIMLLIGSDLLQSMMTLPVWEERDLHHIFKYYGCFVIERGEMDVSCEISKHNILSMYRNNIIAVKQPVYNNISSTKIR</sequence>
<dbReference type="GO" id="GO:0009435">
    <property type="term" value="P:NAD+ biosynthetic process"/>
    <property type="evidence" value="ECO:0007669"/>
    <property type="project" value="TreeGrafter"/>
</dbReference>
<dbReference type="PANTHER" id="PTHR12039">
    <property type="entry name" value="NICOTINAMIDE MONONUCLEOTIDE ADENYLYLTRANSFERASE"/>
    <property type="match status" value="1"/>
</dbReference>
<feature type="domain" description="Cytidyltransferase-like" evidence="1">
    <location>
        <begin position="13"/>
        <end position="168"/>
    </location>
</feature>
<accession>A0A899FQ07</accession>
<dbReference type="SUPFAM" id="SSF52374">
    <property type="entry name" value="Nucleotidylyl transferase"/>
    <property type="match status" value="1"/>
</dbReference>
<dbReference type="Gene3D" id="3.40.50.620">
    <property type="entry name" value="HUPs"/>
    <property type="match status" value="1"/>
</dbReference>
<dbReference type="Pfam" id="PF01467">
    <property type="entry name" value="CTP_transf_like"/>
    <property type="match status" value="1"/>
</dbReference>
<dbReference type="Proteomes" id="UP000663699">
    <property type="component" value="Chromosome 9"/>
</dbReference>
<dbReference type="EMBL" id="CP054540">
    <property type="protein sequence ID" value="QSL66030.1"/>
    <property type="molecule type" value="Genomic_DNA"/>
</dbReference>
<protein>
    <recommendedName>
        <fullName evidence="1">Cytidyltransferase-like domain-containing protein</fullName>
    </recommendedName>
</protein>
<organism evidence="2 3">
    <name type="scientific">Pneumocystis wakefieldiae</name>
    <dbReference type="NCBI Taxonomy" id="38082"/>
    <lineage>
        <taxon>Eukaryota</taxon>
        <taxon>Fungi</taxon>
        <taxon>Dikarya</taxon>
        <taxon>Ascomycota</taxon>
        <taxon>Taphrinomycotina</taxon>
        <taxon>Pneumocystomycetes</taxon>
        <taxon>Pneumocystaceae</taxon>
        <taxon>Pneumocystis</taxon>
    </lineage>
</organism>
<evidence type="ECO:0000313" key="3">
    <source>
        <dbReference type="Proteomes" id="UP000663699"/>
    </source>
</evidence>
<dbReference type="InterPro" id="IPR004821">
    <property type="entry name" value="Cyt_trans-like"/>
</dbReference>
<keyword evidence="3" id="KW-1185">Reference proteome</keyword>
<dbReference type="OrthoDB" id="422187at2759"/>
<name>A0A899FQ07_9ASCO</name>
<dbReference type="PANTHER" id="PTHR12039:SF0">
    <property type="entry name" value="NICOTINAMIDE-NUCLEOTIDE ADENYLYLTRANSFERASE"/>
    <property type="match status" value="1"/>
</dbReference>
<dbReference type="GO" id="GO:0004515">
    <property type="term" value="F:nicotinate-nucleotide adenylyltransferase activity"/>
    <property type="evidence" value="ECO:0007669"/>
    <property type="project" value="TreeGrafter"/>
</dbReference>
<evidence type="ECO:0000259" key="1">
    <source>
        <dbReference type="Pfam" id="PF01467"/>
    </source>
</evidence>
<reference evidence="2" key="1">
    <citation type="submission" date="2020-06" db="EMBL/GenBank/DDBJ databases">
        <title>Genomes of multiple members of Pneumocystis genus reveal paths to human pathogen Pneumocystis jirovecii.</title>
        <authorList>
            <person name="Cisse O.H."/>
            <person name="Ma L."/>
            <person name="Dekker J."/>
            <person name="Khil P."/>
            <person name="Jo J."/>
            <person name="Brenchley J."/>
            <person name="Blair R."/>
            <person name="Pahar B."/>
            <person name="Chabe M."/>
            <person name="Van Rompay K.A."/>
            <person name="Keesler R."/>
            <person name="Sukura A."/>
            <person name="Hirsch V."/>
            <person name="Kutty G."/>
            <person name="Liu Y."/>
            <person name="Peng L."/>
            <person name="Chen J."/>
            <person name="Song J."/>
            <person name="Weissenbacher-Lang C."/>
            <person name="Xu J."/>
            <person name="Upham N.S."/>
            <person name="Stajich J.E."/>
            <person name="Cuomo C.A."/>
            <person name="Cushion M.T."/>
            <person name="Kovacs J.A."/>
        </authorList>
    </citation>
    <scope>NUCLEOTIDE SEQUENCE</scope>
    <source>
        <strain evidence="2">2A</strain>
    </source>
</reference>
<dbReference type="GO" id="GO:0000309">
    <property type="term" value="F:nicotinamide-nucleotide adenylyltransferase activity"/>
    <property type="evidence" value="ECO:0007669"/>
    <property type="project" value="TreeGrafter"/>
</dbReference>